<comment type="caution">
    <text evidence="1">The sequence shown here is derived from an EMBL/GenBank/DDBJ whole genome shotgun (WGS) entry which is preliminary data.</text>
</comment>
<dbReference type="InterPro" id="IPR036397">
    <property type="entry name" value="RNaseH_sf"/>
</dbReference>
<protein>
    <submittedName>
        <fullName evidence="1">Transposon protein</fullName>
    </submittedName>
</protein>
<dbReference type="PANTHER" id="PTHR47169">
    <property type="entry name" value="OS01G0541250 PROTEIN"/>
    <property type="match status" value="1"/>
</dbReference>
<dbReference type="Gene3D" id="3.30.420.10">
    <property type="entry name" value="Ribonuclease H-like superfamily/Ribonuclease H"/>
    <property type="match status" value="1"/>
</dbReference>
<dbReference type="GO" id="GO:0003676">
    <property type="term" value="F:nucleic acid binding"/>
    <property type="evidence" value="ECO:0007669"/>
    <property type="project" value="InterPro"/>
</dbReference>
<dbReference type="Proteomes" id="UP000198211">
    <property type="component" value="Unassembled WGS sequence"/>
</dbReference>
<reference evidence="2" key="1">
    <citation type="submission" date="2017-03" db="EMBL/GenBank/DDBJ databases">
        <title>Phytopthora megakarya and P. palmivora, two closely related causual agents of cacao black pod achieved similar genome size and gene model numbers by different mechanisms.</title>
        <authorList>
            <person name="Ali S."/>
            <person name="Shao J."/>
            <person name="Larry D.J."/>
            <person name="Kronmiller B."/>
            <person name="Shen D."/>
            <person name="Strem M.D."/>
            <person name="Melnick R.L."/>
            <person name="Guiltinan M.J."/>
            <person name="Tyler B.M."/>
            <person name="Meinhardt L.W."/>
            <person name="Bailey B.A."/>
        </authorList>
    </citation>
    <scope>NUCLEOTIDE SEQUENCE [LARGE SCALE GENOMIC DNA]</scope>
    <source>
        <strain evidence="2">zdho120</strain>
    </source>
</reference>
<dbReference type="PANTHER" id="PTHR47169:SF2">
    <property type="entry name" value="OS01G0541250 PROTEIN"/>
    <property type="match status" value="1"/>
</dbReference>
<proteinExistence type="predicted"/>
<gene>
    <name evidence="1" type="ORF">PHMEG_00029062</name>
</gene>
<accession>A0A225V3G3</accession>
<sequence length="208" mass="23431">MTIYVQQDNASPNISPGDKDVVREGQCDGWNIVLICQPPNSPNLNYLDLGTYVRTTMELIEVVQASFKELDIDTLDNIFITLQQVMECLLKCEGGNEYKLPHMRKAKLRREGRFPDSLILASSLYEEASSLELSPFAVSAVPTTSAAEDNDVSFVQPLEKRRRLAEQEQTYVLLKSIPSTSNIVERFFGVARVIFGQERNSLQPLTLE</sequence>
<name>A0A225V3G3_9STRA</name>
<dbReference type="STRING" id="4795.A0A225V3G3"/>
<organism evidence="1 2">
    <name type="scientific">Phytophthora megakarya</name>
    <dbReference type="NCBI Taxonomy" id="4795"/>
    <lineage>
        <taxon>Eukaryota</taxon>
        <taxon>Sar</taxon>
        <taxon>Stramenopiles</taxon>
        <taxon>Oomycota</taxon>
        <taxon>Peronosporomycetes</taxon>
        <taxon>Peronosporales</taxon>
        <taxon>Peronosporaceae</taxon>
        <taxon>Phytophthora</taxon>
    </lineage>
</organism>
<dbReference type="AlphaFoldDB" id="A0A225V3G3"/>
<dbReference type="OrthoDB" id="166546at2759"/>
<dbReference type="EMBL" id="NBNE01008101">
    <property type="protein sequence ID" value="OWY99861.1"/>
    <property type="molecule type" value="Genomic_DNA"/>
</dbReference>
<evidence type="ECO:0000313" key="1">
    <source>
        <dbReference type="EMBL" id="OWY99861.1"/>
    </source>
</evidence>
<keyword evidence="2" id="KW-1185">Reference proteome</keyword>
<evidence type="ECO:0000313" key="2">
    <source>
        <dbReference type="Proteomes" id="UP000198211"/>
    </source>
</evidence>